<name>A0AA36JLH4_9DINO</name>
<dbReference type="EMBL" id="CAUJNA010003661">
    <property type="protein sequence ID" value="CAJ1407188.1"/>
    <property type="molecule type" value="Genomic_DNA"/>
</dbReference>
<dbReference type="AlphaFoldDB" id="A0AA36JLH4"/>
<dbReference type="InterPro" id="IPR027417">
    <property type="entry name" value="P-loop_NTPase"/>
</dbReference>
<sequence length="252" mass="29002">MKLLLALLATATAVKFKPHVNKTHKVLPKGLLRDDLQFPLFVHIPKTAGTSIWKALGPNYTDSGRYPEVPFFCMKHNPPQEHVPDSWAVVRDVCDRLVSEFAWARLQGWYQAYQKEGLHYHEEPNCTTFNKWVSLVTRKYQDNSDVEDCHMIPQWCYASKVDKVLPMTSHLEEDIRHMDKRLQFLNLPKKNHHSHFVKKMNVSCGCLSPANLEAVQTHFLEDFVHLRSVLGPSQFEPKAAAQPNFAVKRSSS</sequence>
<evidence type="ECO:0000313" key="2">
    <source>
        <dbReference type="EMBL" id="CAJ1407188.1"/>
    </source>
</evidence>
<evidence type="ECO:0000313" key="3">
    <source>
        <dbReference type="Proteomes" id="UP001178507"/>
    </source>
</evidence>
<keyword evidence="3" id="KW-1185">Reference proteome</keyword>
<protein>
    <recommendedName>
        <fullName evidence="4">Sulfotransferase</fullName>
    </recommendedName>
</protein>
<proteinExistence type="predicted"/>
<dbReference type="Gene3D" id="3.40.50.300">
    <property type="entry name" value="P-loop containing nucleotide triphosphate hydrolases"/>
    <property type="match status" value="1"/>
</dbReference>
<comment type="caution">
    <text evidence="2">The sequence shown here is derived from an EMBL/GenBank/DDBJ whole genome shotgun (WGS) entry which is preliminary data.</text>
</comment>
<feature type="chain" id="PRO_5041379003" description="Sulfotransferase" evidence="1">
    <location>
        <begin position="17"/>
        <end position="252"/>
    </location>
</feature>
<evidence type="ECO:0008006" key="4">
    <source>
        <dbReference type="Google" id="ProtNLM"/>
    </source>
</evidence>
<evidence type="ECO:0000256" key="1">
    <source>
        <dbReference type="SAM" id="SignalP"/>
    </source>
</evidence>
<organism evidence="2 3">
    <name type="scientific">Effrenium voratum</name>
    <dbReference type="NCBI Taxonomy" id="2562239"/>
    <lineage>
        <taxon>Eukaryota</taxon>
        <taxon>Sar</taxon>
        <taxon>Alveolata</taxon>
        <taxon>Dinophyceae</taxon>
        <taxon>Suessiales</taxon>
        <taxon>Symbiodiniaceae</taxon>
        <taxon>Effrenium</taxon>
    </lineage>
</organism>
<accession>A0AA36JLH4</accession>
<gene>
    <name evidence="2" type="ORF">EVOR1521_LOCUS28956</name>
</gene>
<feature type="signal peptide" evidence="1">
    <location>
        <begin position="1"/>
        <end position="16"/>
    </location>
</feature>
<dbReference type="Proteomes" id="UP001178507">
    <property type="component" value="Unassembled WGS sequence"/>
</dbReference>
<reference evidence="2" key="1">
    <citation type="submission" date="2023-08" db="EMBL/GenBank/DDBJ databases">
        <authorList>
            <person name="Chen Y."/>
            <person name="Shah S."/>
            <person name="Dougan E. K."/>
            <person name="Thang M."/>
            <person name="Chan C."/>
        </authorList>
    </citation>
    <scope>NUCLEOTIDE SEQUENCE</scope>
</reference>
<keyword evidence="1" id="KW-0732">Signal</keyword>